<feature type="region of interest" description="Disordered" evidence="1">
    <location>
        <begin position="179"/>
        <end position="205"/>
    </location>
</feature>
<proteinExistence type="predicted"/>
<evidence type="ECO:0000313" key="2">
    <source>
        <dbReference type="EnsemblPlants" id="EMT07956"/>
    </source>
</evidence>
<dbReference type="EnsemblPlants" id="EMT07956">
    <property type="protein sequence ID" value="EMT07956"/>
    <property type="gene ID" value="F775_31220"/>
</dbReference>
<accession>M8B1S6</accession>
<dbReference type="PANTHER" id="PTHR31152">
    <property type="entry name" value="PLAC8 FAMILY PROTEIN"/>
    <property type="match status" value="1"/>
</dbReference>
<organism evidence="2">
    <name type="scientific">Aegilops tauschii</name>
    <name type="common">Tausch's goatgrass</name>
    <name type="synonym">Aegilops squarrosa</name>
    <dbReference type="NCBI Taxonomy" id="37682"/>
    <lineage>
        <taxon>Eukaryota</taxon>
        <taxon>Viridiplantae</taxon>
        <taxon>Streptophyta</taxon>
        <taxon>Embryophyta</taxon>
        <taxon>Tracheophyta</taxon>
        <taxon>Spermatophyta</taxon>
        <taxon>Magnoliopsida</taxon>
        <taxon>Liliopsida</taxon>
        <taxon>Poales</taxon>
        <taxon>Poaceae</taxon>
        <taxon>BOP clade</taxon>
        <taxon>Pooideae</taxon>
        <taxon>Triticodae</taxon>
        <taxon>Triticeae</taxon>
        <taxon>Triticinae</taxon>
        <taxon>Aegilops</taxon>
    </lineage>
</organism>
<dbReference type="PANTHER" id="PTHR31152:SF1">
    <property type="entry name" value="PLAC8 FAMILY PROTEIN"/>
    <property type="match status" value="1"/>
</dbReference>
<evidence type="ECO:0000256" key="1">
    <source>
        <dbReference type="SAM" id="MobiDB-lite"/>
    </source>
</evidence>
<name>M8B1S6_AEGTA</name>
<feature type="region of interest" description="Disordered" evidence="1">
    <location>
        <begin position="222"/>
        <end position="255"/>
    </location>
</feature>
<protein>
    <submittedName>
        <fullName evidence="2">Uncharacterized protein</fullName>
    </submittedName>
</protein>
<dbReference type="AlphaFoldDB" id="M8B1S6"/>
<feature type="compositionally biased region" description="Pro residues" evidence="1">
    <location>
        <begin position="222"/>
        <end position="248"/>
    </location>
</feature>
<feature type="compositionally biased region" description="Low complexity" evidence="1">
    <location>
        <begin position="186"/>
        <end position="197"/>
    </location>
</feature>
<reference evidence="2" key="1">
    <citation type="submission" date="2015-06" db="UniProtKB">
        <authorList>
            <consortium name="EnsemblPlants"/>
        </authorList>
    </citation>
    <scope>IDENTIFICATION</scope>
</reference>
<sequence length="299" mass="32421">MASSQANLEKMQLRQSYRNLWHTDLPNAIQADFPCIRAVLAICRVVASVVKANAQNSVLQLRCFCALVIQLLQPASCFKTNSTYRQPSVITASLYCHCPPMLQISFCGSYLQFSTEYHLLLQGFMFCLQQVACIFSIVAAIVGSEELSEASQILSCLSDMVYCSVCACMQTQHKVEMDKRDGKFGPQPMQVPPMQQMSRIDQPVPPPAGYAPQPAYGQPYGAYPPPPAQGYPPPPAQGYPPAGYPPAGYPQAQGSSYPPPGDVKVLVDIGLGAELGTAFGSPLGGELSLDFFWVVIGQL</sequence>